<organism evidence="1 2">
    <name type="scientific">Chitinophaga oryziterrae</name>
    <dbReference type="NCBI Taxonomy" id="1031224"/>
    <lineage>
        <taxon>Bacteria</taxon>
        <taxon>Pseudomonadati</taxon>
        <taxon>Bacteroidota</taxon>
        <taxon>Chitinophagia</taxon>
        <taxon>Chitinophagales</taxon>
        <taxon>Chitinophagaceae</taxon>
        <taxon>Chitinophaga</taxon>
    </lineage>
</organism>
<gene>
    <name evidence="1" type="ORF">GO495_06810</name>
</gene>
<dbReference type="Gene3D" id="3.40.50.300">
    <property type="entry name" value="P-loop containing nucleotide triphosphate hydrolases"/>
    <property type="match status" value="1"/>
</dbReference>
<evidence type="ECO:0000313" key="2">
    <source>
        <dbReference type="Proteomes" id="UP000468388"/>
    </source>
</evidence>
<dbReference type="RefSeq" id="WP_157298913.1">
    <property type="nucleotide sequence ID" value="NZ_BAAAZB010000005.1"/>
</dbReference>
<protein>
    <submittedName>
        <fullName evidence="1">AAA family ATPase</fullName>
    </submittedName>
</protein>
<accession>A0A6N8J7P4</accession>
<dbReference type="AlphaFoldDB" id="A0A6N8J7P4"/>
<dbReference type="SUPFAM" id="SSF52540">
    <property type="entry name" value="P-loop containing nucleoside triphosphate hydrolases"/>
    <property type="match status" value="1"/>
</dbReference>
<proteinExistence type="predicted"/>
<dbReference type="Pfam" id="PF13671">
    <property type="entry name" value="AAA_33"/>
    <property type="match status" value="1"/>
</dbReference>
<reference evidence="1 2" key="1">
    <citation type="submission" date="2019-12" db="EMBL/GenBank/DDBJ databases">
        <title>The draft genomic sequence of strain Chitinophaga oryziterrae JCM 16595.</title>
        <authorList>
            <person name="Zhang X."/>
        </authorList>
    </citation>
    <scope>NUCLEOTIDE SEQUENCE [LARGE SCALE GENOMIC DNA]</scope>
    <source>
        <strain evidence="1 2">JCM 16595</strain>
    </source>
</reference>
<evidence type="ECO:0000313" key="1">
    <source>
        <dbReference type="EMBL" id="MVT40286.1"/>
    </source>
</evidence>
<dbReference type="InterPro" id="IPR027417">
    <property type="entry name" value="P-loop_NTPase"/>
</dbReference>
<comment type="caution">
    <text evidence="1">The sequence shown here is derived from an EMBL/GenBank/DDBJ whole genome shotgun (WGS) entry which is preliminary data.</text>
</comment>
<sequence length="225" mass="25290">MDYSKPTLILISGPPGAGKSTFGKTLLPDAFEGISPFDRDATMTKYEQELIGSYDDPDEIANRAFIKMERQLIDEMATAIQHKAHYALETPLHFPDYWEEYINPFLNNGYQIQLSYICLDNLSDCEARVHHRANTGGHWLPLDTIEEVYKNSLPLLEANAHLLTAINLYDGMKTPTLLANIENGLVVHAEPEALTKNWITHGLPTLAAKISKHLPPPKISNRIKL</sequence>
<keyword evidence="2" id="KW-1185">Reference proteome</keyword>
<dbReference type="CDD" id="cd02019">
    <property type="entry name" value="NK"/>
    <property type="match status" value="1"/>
</dbReference>
<dbReference type="EMBL" id="WRXO01000001">
    <property type="protein sequence ID" value="MVT40286.1"/>
    <property type="molecule type" value="Genomic_DNA"/>
</dbReference>
<dbReference type="PANTHER" id="PTHR39206:SF1">
    <property type="entry name" value="SLL8004 PROTEIN"/>
    <property type="match status" value="1"/>
</dbReference>
<dbReference type="PANTHER" id="PTHR39206">
    <property type="entry name" value="SLL8004 PROTEIN"/>
    <property type="match status" value="1"/>
</dbReference>
<dbReference type="Proteomes" id="UP000468388">
    <property type="component" value="Unassembled WGS sequence"/>
</dbReference>
<dbReference type="OrthoDB" id="9791543at2"/>
<name>A0A6N8J7P4_9BACT</name>